<dbReference type="Proteomes" id="UP000255277">
    <property type="component" value="Unassembled WGS sequence"/>
</dbReference>
<organism evidence="2 3">
    <name type="scientific">Staphylococcus gallinarum</name>
    <dbReference type="NCBI Taxonomy" id="1293"/>
    <lineage>
        <taxon>Bacteria</taxon>
        <taxon>Bacillati</taxon>
        <taxon>Bacillota</taxon>
        <taxon>Bacilli</taxon>
        <taxon>Bacillales</taxon>
        <taxon>Staphylococcaceae</taxon>
        <taxon>Staphylococcus</taxon>
    </lineage>
</organism>
<reference evidence="2 3" key="1">
    <citation type="submission" date="2018-06" db="EMBL/GenBank/DDBJ databases">
        <authorList>
            <consortium name="Pathogen Informatics"/>
            <person name="Doyle S."/>
        </authorList>
    </citation>
    <scope>NUCLEOTIDE SEQUENCE [LARGE SCALE GENOMIC DNA]</scope>
    <source>
        <strain evidence="2 3">NCTC12195</strain>
    </source>
</reference>
<keyword evidence="2" id="KW-0808">Transferase</keyword>
<dbReference type="AlphaFoldDB" id="A0A380FBQ2"/>
<keyword evidence="1" id="KW-0812">Transmembrane</keyword>
<evidence type="ECO:0000313" key="2">
    <source>
        <dbReference type="EMBL" id="SUM31632.1"/>
    </source>
</evidence>
<dbReference type="EMBL" id="UHDK01000001">
    <property type="protein sequence ID" value="SUM31632.1"/>
    <property type="molecule type" value="Genomic_DNA"/>
</dbReference>
<accession>A0A380FBQ2</accession>
<protein>
    <submittedName>
        <fullName evidence="2">Rhamnulokinase</fullName>
    </submittedName>
</protein>
<evidence type="ECO:0000256" key="1">
    <source>
        <dbReference type="SAM" id="Phobius"/>
    </source>
</evidence>
<sequence length="48" mass="5695">MIEEIQRYCKETNQKIPKTIGEIAQVIYLNLAIIYAISIEDLKRYHKV</sequence>
<gene>
    <name evidence="2" type="ORF">NCTC12195_01067</name>
</gene>
<keyword evidence="1" id="KW-0472">Membrane</keyword>
<feature type="transmembrane region" description="Helical" evidence="1">
    <location>
        <begin position="20"/>
        <end position="39"/>
    </location>
</feature>
<evidence type="ECO:0000313" key="3">
    <source>
        <dbReference type="Proteomes" id="UP000255277"/>
    </source>
</evidence>
<dbReference type="Gene3D" id="3.30.420.40">
    <property type="match status" value="1"/>
</dbReference>
<keyword evidence="2" id="KW-0418">Kinase</keyword>
<keyword evidence="1" id="KW-1133">Transmembrane helix</keyword>
<dbReference type="GO" id="GO:0016301">
    <property type="term" value="F:kinase activity"/>
    <property type="evidence" value="ECO:0007669"/>
    <property type="project" value="UniProtKB-KW"/>
</dbReference>
<proteinExistence type="predicted"/>
<name>A0A380FBQ2_STAGA</name>